<dbReference type="EMBL" id="NOZQ01000136">
    <property type="protein sequence ID" value="OYD15230.1"/>
    <property type="molecule type" value="Genomic_DNA"/>
</dbReference>
<comment type="caution">
    <text evidence="2">The sequence shown here is derived from an EMBL/GenBank/DDBJ whole genome shotgun (WGS) entry which is preliminary data.</text>
</comment>
<evidence type="ECO:0000313" key="2">
    <source>
        <dbReference type="EMBL" id="OYD15230.1"/>
    </source>
</evidence>
<dbReference type="Pfam" id="PF03144">
    <property type="entry name" value="GTP_EFTU_D2"/>
    <property type="match status" value="1"/>
</dbReference>
<name>A0A235BRV6_UNCW3</name>
<dbReference type="InterPro" id="IPR009000">
    <property type="entry name" value="Transl_B-barrel_sf"/>
</dbReference>
<dbReference type="GO" id="GO:0005525">
    <property type="term" value="F:GTP binding"/>
    <property type="evidence" value="ECO:0007669"/>
    <property type="project" value="InterPro"/>
</dbReference>
<organism evidence="2 3">
    <name type="scientific">candidate division WOR-3 bacterium JGI_Cruoil_03_44_89</name>
    <dbReference type="NCBI Taxonomy" id="1973748"/>
    <lineage>
        <taxon>Bacteria</taxon>
        <taxon>Bacteria division WOR-3</taxon>
    </lineage>
</organism>
<accession>A0A235BRV6</accession>
<evidence type="ECO:0000259" key="1">
    <source>
        <dbReference type="Pfam" id="PF03144"/>
    </source>
</evidence>
<dbReference type="Gene3D" id="2.40.30.10">
    <property type="entry name" value="Translation factors"/>
    <property type="match status" value="1"/>
</dbReference>
<gene>
    <name evidence="2" type="ORF">CH333_06170</name>
</gene>
<dbReference type="SUPFAM" id="SSF50447">
    <property type="entry name" value="Translation proteins"/>
    <property type="match status" value="1"/>
</dbReference>
<proteinExistence type="predicted"/>
<dbReference type="AlphaFoldDB" id="A0A235BRV6"/>
<dbReference type="InterPro" id="IPR004161">
    <property type="entry name" value="EFTu-like_2"/>
</dbReference>
<dbReference type="Proteomes" id="UP000215215">
    <property type="component" value="Unassembled WGS sequence"/>
</dbReference>
<reference evidence="2 3" key="1">
    <citation type="submission" date="2017-07" db="EMBL/GenBank/DDBJ databases">
        <title>Recovery of genomes from metagenomes via a dereplication, aggregation, and scoring strategy.</title>
        <authorList>
            <person name="Sieber C.M."/>
            <person name="Probst A.J."/>
            <person name="Sharrar A."/>
            <person name="Thomas B.C."/>
            <person name="Hess M."/>
            <person name="Tringe S.G."/>
            <person name="Banfield J.F."/>
        </authorList>
    </citation>
    <scope>NUCLEOTIDE SEQUENCE [LARGE SCALE GENOMIC DNA]</scope>
    <source>
        <strain evidence="2">JGI_Cruoil_03_44_89</strain>
    </source>
</reference>
<sequence length="84" mass="9596">MEKEIGKVEDYFAHVEVVAIRITNGTLKLGDTIHIKGVTTDFTQTVESMEIEHEKVEKAKVGDSIGIKVKEKVRRHDRIYKVTE</sequence>
<evidence type="ECO:0000313" key="3">
    <source>
        <dbReference type="Proteomes" id="UP000215215"/>
    </source>
</evidence>
<feature type="domain" description="Translation elongation factor EFTu-like" evidence="1">
    <location>
        <begin position="17"/>
        <end position="70"/>
    </location>
</feature>
<protein>
    <recommendedName>
        <fullName evidence="1">Translation elongation factor EFTu-like domain-containing protein</fullName>
    </recommendedName>
</protein>